<name>A0A9W3B4D7_BIOGL</name>
<dbReference type="PANTHER" id="PTHR43404:SF2">
    <property type="entry name" value="LIPOPOLYSACCHARIDE CHOLINEPHOSPHOTRANSFERASE LICD"/>
    <property type="match status" value="1"/>
</dbReference>
<gene>
    <name evidence="4" type="primary">LOC129927750</name>
</gene>
<feature type="transmembrane region" description="Helical" evidence="1">
    <location>
        <begin position="28"/>
        <end position="48"/>
    </location>
</feature>
<feature type="domain" description="LicD/FKTN/FKRP nucleotidyltransferase" evidence="2">
    <location>
        <begin position="149"/>
        <end position="182"/>
    </location>
</feature>
<keyword evidence="1" id="KW-1133">Transmembrane helix</keyword>
<reference evidence="4" key="1">
    <citation type="submission" date="2025-08" db="UniProtKB">
        <authorList>
            <consortium name="RefSeq"/>
        </authorList>
    </citation>
    <scope>IDENTIFICATION</scope>
</reference>
<evidence type="ECO:0000259" key="2">
    <source>
        <dbReference type="Pfam" id="PF04991"/>
    </source>
</evidence>
<keyword evidence="1" id="KW-0472">Membrane</keyword>
<dbReference type="AlphaFoldDB" id="A0A9W3B4D7"/>
<dbReference type="GeneID" id="129927750"/>
<organism evidence="3 4">
    <name type="scientific">Biomphalaria glabrata</name>
    <name type="common">Bloodfluke planorb</name>
    <name type="synonym">Freshwater snail</name>
    <dbReference type="NCBI Taxonomy" id="6526"/>
    <lineage>
        <taxon>Eukaryota</taxon>
        <taxon>Metazoa</taxon>
        <taxon>Spiralia</taxon>
        <taxon>Lophotrochozoa</taxon>
        <taxon>Mollusca</taxon>
        <taxon>Gastropoda</taxon>
        <taxon>Heterobranchia</taxon>
        <taxon>Euthyneura</taxon>
        <taxon>Panpulmonata</taxon>
        <taxon>Hygrophila</taxon>
        <taxon>Lymnaeoidea</taxon>
        <taxon>Planorbidae</taxon>
        <taxon>Biomphalaria</taxon>
    </lineage>
</organism>
<protein>
    <submittedName>
        <fullName evidence="4">Uncharacterized protein LOC129927750</fullName>
    </submittedName>
</protein>
<keyword evidence="3" id="KW-1185">Reference proteome</keyword>
<evidence type="ECO:0000256" key="1">
    <source>
        <dbReference type="SAM" id="Phobius"/>
    </source>
</evidence>
<proteinExistence type="predicted"/>
<dbReference type="Proteomes" id="UP001165740">
    <property type="component" value="Chromosome 8"/>
</dbReference>
<dbReference type="PANTHER" id="PTHR43404">
    <property type="entry name" value="LIPOPOLYSACCHARIDE CHOLINEPHOSPHOTRANSFERASE LICD"/>
    <property type="match status" value="1"/>
</dbReference>
<dbReference type="InterPro" id="IPR007074">
    <property type="entry name" value="LicD/FKTN/FKRP_NTP_transf"/>
</dbReference>
<dbReference type="GO" id="GO:0009100">
    <property type="term" value="P:glycoprotein metabolic process"/>
    <property type="evidence" value="ECO:0007669"/>
    <property type="project" value="UniProtKB-ARBA"/>
</dbReference>
<evidence type="ECO:0000313" key="4">
    <source>
        <dbReference type="RefSeq" id="XP_055894330.1"/>
    </source>
</evidence>
<dbReference type="Pfam" id="PF04991">
    <property type="entry name" value="LicD"/>
    <property type="match status" value="1"/>
</dbReference>
<dbReference type="OMA" id="PAMANQD"/>
<evidence type="ECO:0000313" key="3">
    <source>
        <dbReference type="Proteomes" id="UP001165740"/>
    </source>
</evidence>
<dbReference type="RefSeq" id="XP_055894330.1">
    <property type="nucleotide sequence ID" value="XM_056038355.1"/>
</dbReference>
<sequence length="323" mass="36744">MASKSKASQKLAPVSRLLCLKWPCLRKVGSFFVCVLLFFAFGTLLPAVRNVILYPVWPNAWRPIGTLEILSIKVFTPNNMLIGSELPVCKNRYPLSRIEPLVKPKINFYPELRTKELKNPEHARFLPAMANQDKIDAIHLFIVATQAFQKAGIEYFMVEGSLLGTHRHGGMIPWDDDIDITVNVSLWRQVNDALGCIEGYTLKVSSGMHWKFFRNDTSLTSGYPFLDIFFYSENEDKLWAMTSYIMTSLFFTKADVFPLTTAKFEGLEVPVPGRTDSILRTLFDYETCQSSKGHHSTSNSSSSTTTVPCSELSYMYEMYHLQK</sequence>
<keyword evidence="1" id="KW-0812">Transmembrane</keyword>
<accession>A0A9W3B4D7</accession>
<dbReference type="InterPro" id="IPR052942">
    <property type="entry name" value="LPS_cholinephosphotransferase"/>
</dbReference>
<dbReference type="OrthoDB" id="419198at2759"/>